<dbReference type="Proteomes" id="UP000789901">
    <property type="component" value="Unassembled WGS sequence"/>
</dbReference>
<evidence type="ECO:0000313" key="1">
    <source>
        <dbReference type="EMBL" id="CAG8850720.1"/>
    </source>
</evidence>
<gene>
    <name evidence="1" type="ORF">GMARGA_LOCUS40361</name>
</gene>
<comment type="caution">
    <text evidence="1">The sequence shown here is derived from an EMBL/GenBank/DDBJ whole genome shotgun (WGS) entry which is preliminary data.</text>
</comment>
<dbReference type="EMBL" id="CAJVQB010102450">
    <property type="protein sequence ID" value="CAG8850720.1"/>
    <property type="molecule type" value="Genomic_DNA"/>
</dbReference>
<protein>
    <submittedName>
        <fullName evidence="1">4018_t:CDS:1</fullName>
    </submittedName>
</protein>
<reference evidence="1 2" key="1">
    <citation type="submission" date="2021-06" db="EMBL/GenBank/DDBJ databases">
        <authorList>
            <person name="Kallberg Y."/>
            <person name="Tangrot J."/>
            <person name="Rosling A."/>
        </authorList>
    </citation>
    <scope>NUCLEOTIDE SEQUENCE [LARGE SCALE GENOMIC DNA]</scope>
    <source>
        <strain evidence="1 2">120-4 pot B 10/14</strain>
    </source>
</reference>
<sequence>MTKPNSRFVASTKEDIIKIQQVSQNKNTDRAVVQWMALFDKLHQLHGFLNEIIKLDNKMQFDQLEQFLVEVCKSNGQEYKASSLYTGFCAIARGISEALESIYIINMFDNKNHKQLNLLESEEIKFLLNSLATLINSPIGLLYRVWIWLSLLCCLKEGDAKRLKASWLSELSN</sequence>
<organism evidence="1 2">
    <name type="scientific">Gigaspora margarita</name>
    <dbReference type="NCBI Taxonomy" id="4874"/>
    <lineage>
        <taxon>Eukaryota</taxon>
        <taxon>Fungi</taxon>
        <taxon>Fungi incertae sedis</taxon>
        <taxon>Mucoromycota</taxon>
        <taxon>Glomeromycotina</taxon>
        <taxon>Glomeromycetes</taxon>
        <taxon>Diversisporales</taxon>
        <taxon>Gigasporaceae</taxon>
        <taxon>Gigaspora</taxon>
    </lineage>
</organism>
<proteinExistence type="predicted"/>
<name>A0ABN7X961_GIGMA</name>
<keyword evidence="2" id="KW-1185">Reference proteome</keyword>
<accession>A0ABN7X961</accession>
<evidence type="ECO:0000313" key="2">
    <source>
        <dbReference type="Proteomes" id="UP000789901"/>
    </source>
</evidence>
<feature type="non-terminal residue" evidence="1">
    <location>
        <position position="173"/>
    </location>
</feature>